<protein>
    <submittedName>
        <fullName evidence="1">Uncharacterized protein</fullName>
    </submittedName>
</protein>
<dbReference type="AlphaFoldDB" id="A0A849I884"/>
<evidence type="ECO:0000313" key="2">
    <source>
        <dbReference type="Proteomes" id="UP000564885"/>
    </source>
</evidence>
<keyword evidence="2" id="KW-1185">Reference proteome</keyword>
<dbReference type="EMBL" id="JABEPP010000002">
    <property type="protein sequence ID" value="NNM72217.1"/>
    <property type="molecule type" value="Genomic_DNA"/>
</dbReference>
<evidence type="ECO:0000313" key="1">
    <source>
        <dbReference type="EMBL" id="NNM72217.1"/>
    </source>
</evidence>
<dbReference type="Proteomes" id="UP000564885">
    <property type="component" value="Unassembled WGS sequence"/>
</dbReference>
<accession>A0A849I884</accession>
<organism evidence="1 2">
    <name type="scientific">Enterovirga aerilata</name>
    <dbReference type="NCBI Taxonomy" id="2730920"/>
    <lineage>
        <taxon>Bacteria</taxon>
        <taxon>Pseudomonadati</taxon>
        <taxon>Pseudomonadota</taxon>
        <taxon>Alphaproteobacteria</taxon>
        <taxon>Hyphomicrobiales</taxon>
        <taxon>Methylobacteriaceae</taxon>
        <taxon>Enterovirga</taxon>
    </lineage>
</organism>
<comment type="caution">
    <text evidence="1">The sequence shown here is derived from an EMBL/GenBank/DDBJ whole genome shotgun (WGS) entry which is preliminary data.</text>
</comment>
<proteinExistence type="predicted"/>
<name>A0A849I884_9HYPH</name>
<reference evidence="1 2" key="1">
    <citation type="submission" date="2020-04" db="EMBL/GenBank/DDBJ databases">
        <title>Enterovirga sp. isolate from soil.</title>
        <authorList>
            <person name="Chea S."/>
            <person name="Kim D.-U."/>
        </authorList>
    </citation>
    <scope>NUCLEOTIDE SEQUENCE [LARGE SCALE GENOMIC DNA]</scope>
    <source>
        <strain evidence="1 2">DB1703</strain>
    </source>
</reference>
<dbReference type="RefSeq" id="WP_171217710.1">
    <property type="nucleotide sequence ID" value="NZ_JABEPP010000002.1"/>
</dbReference>
<sequence>MSMATTLRSWWTDRKAETEFNHLGSGERAAIARDVRLPEEMLSRIVEHGGTGRLELSQLLSELGMDEGEIAREHPGVMRDLEATCAGCDGRSRCHRNLERGTAAENFETYCPNAVTIEALLVQKARRAGF</sequence>
<gene>
    <name evidence="1" type="ORF">HJG44_07385</name>
</gene>